<gene>
    <name evidence="1" type="ORF">NIES21_22680</name>
</gene>
<dbReference type="AlphaFoldDB" id="A0A1Z4GFZ9"/>
<protein>
    <submittedName>
        <fullName evidence="1">Uncharacterized protein</fullName>
    </submittedName>
</protein>
<evidence type="ECO:0000313" key="2">
    <source>
        <dbReference type="Proteomes" id="UP000218287"/>
    </source>
</evidence>
<keyword evidence="2" id="KW-1185">Reference proteome</keyword>
<accession>A0A1Z4GFZ9</accession>
<sequence length="118" mass="13959">MSYSVALQNHVFPNKQLQGVSSMETTANIIPEFEKLFRQKLQLNNCKLRKKRQENNYEIITPAKDIFLMYWSEFPEVKLIYQAVGVRTQQTIVYERAIRSHIDFCLNNIQEIMMTIAK</sequence>
<organism evidence="1 2">
    <name type="scientific">Anabaenopsis circularis NIES-21</name>
    <dbReference type="NCBI Taxonomy" id="1085406"/>
    <lineage>
        <taxon>Bacteria</taxon>
        <taxon>Bacillati</taxon>
        <taxon>Cyanobacteriota</taxon>
        <taxon>Cyanophyceae</taxon>
        <taxon>Nostocales</taxon>
        <taxon>Nodulariaceae</taxon>
        <taxon>Anabaenopsis</taxon>
    </lineage>
</organism>
<evidence type="ECO:0000313" key="1">
    <source>
        <dbReference type="EMBL" id="BAY16440.1"/>
    </source>
</evidence>
<proteinExistence type="predicted"/>
<reference evidence="1 2" key="1">
    <citation type="submission" date="2017-06" db="EMBL/GenBank/DDBJ databases">
        <title>Genome sequencing of cyanobaciteial culture collection at National Institute for Environmental Studies (NIES).</title>
        <authorList>
            <person name="Hirose Y."/>
            <person name="Shimura Y."/>
            <person name="Fujisawa T."/>
            <person name="Nakamura Y."/>
            <person name="Kawachi M."/>
        </authorList>
    </citation>
    <scope>NUCLEOTIDE SEQUENCE [LARGE SCALE GENOMIC DNA]</scope>
    <source>
        <strain evidence="1 2">NIES-21</strain>
    </source>
</reference>
<dbReference type="Proteomes" id="UP000218287">
    <property type="component" value="Chromosome"/>
</dbReference>
<name>A0A1Z4GFZ9_9CYAN</name>
<dbReference type="EMBL" id="AP018174">
    <property type="protein sequence ID" value="BAY16440.1"/>
    <property type="molecule type" value="Genomic_DNA"/>
</dbReference>